<feature type="transmembrane region" description="Helical" evidence="7">
    <location>
        <begin position="293"/>
        <end position="312"/>
    </location>
</feature>
<organism evidence="9 10">
    <name type="scientific">Sporidiobolus salmonicolor</name>
    <name type="common">Yeast-like fungus</name>
    <name type="synonym">Sporobolomyces salmonicolor</name>
    <dbReference type="NCBI Taxonomy" id="5005"/>
    <lineage>
        <taxon>Eukaryota</taxon>
        <taxon>Fungi</taxon>
        <taxon>Dikarya</taxon>
        <taxon>Basidiomycota</taxon>
        <taxon>Pucciniomycotina</taxon>
        <taxon>Microbotryomycetes</taxon>
        <taxon>Sporidiobolales</taxon>
        <taxon>Sporidiobolaceae</taxon>
        <taxon>Sporobolomyces</taxon>
    </lineage>
</organism>
<feature type="domain" description="Amino acid permease/ SLC12A" evidence="8">
    <location>
        <begin position="44"/>
        <end position="538"/>
    </location>
</feature>
<evidence type="ECO:0000256" key="2">
    <source>
        <dbReference type="ARBA" id="ARBA00022448"/>
    </source>
</evidence>
<dbReference type="InterPro" id="IPR050524">
    <property type="entry name" value="APC_YAT"/>
</dbReference>
<feature type="transmembrane region" description="Helical" evidence="7">
    <location>
        <begin position="391"/>
        <end position="410"/>
    </location>
</feature>
<reference evidence="10" key="1">
    <citation type="submission" date="2015-02" db="EMBL/GenBank/DDBJ databases">
        <authorList>
            <person name="Gon?alves P."/>
        </authorList>
    </citation>
    <scope>NUCLEOTIDE SEQUENCE [LARGE SCALE GENOMIC DNA]</scope>
</reference>
<dbReference type="PANTHER" id="PTHR43341">
    <property type="entry name" value="AMINO ACID PERMEASE"/>
    <property type="match status" value="1"/>
</dbReference>
<dbReference type="GO" id="GO:0016020">
    <property type="term" value="C:membrane"/>
    <property type="evidence" value="ECO:0007669"/>
    <property type="project" value="UniProtKB-SubCell"/>
</dbReference>
<dbReference type="InterPro" id="IPR004841">
    <property type="entry name" value="AA-permease/SLC12A_dom"/>
</dbReference>
<dbReference type="AlphaFoldDB" id="A0A0D6EK83"/>
<dbReference type="PANTHER" id="PTHR43341:SF20">
    <property type="entry name" value="AAT FAMILY AMINO ACID TRANSPORTER"/>
    <property type="match status" value="1"/>
</dbReference>
<evidence type="ECO:0000256" key="7">
    <source>
        <dbReference type="SAM" id="Phobius"/>
    </source>
</evidence>
<accession>A0A0D6EK83</accession>
<feature type="transmembrane region" description="Helical" evidence="7">
    <location>
        <begin position="523"/>
        <end position="540"/>
    </location>
</feature>
<evidence type="ECO:0000259" key="8">
    <source>
        <dbReference type="Pfam" id="PF00324"/>
    </source>
</evidence>
<evidence type="ECO:0000256" key="5">
    <source>
        <dbReference type="ARBA" id="ARBA00022989"/>
    </source>
</evidence>
<dbReference type="PIRSF" id="PIRSF006060">
    <property type="entry name" value="AA_transporter"/>
    <property type="match status" value="1"/>
</dbReference>
<keyword evidence="10" id="KW-1185">Reference proteome</keyword>
<keyword evidence="3 7" id="KW-0812">Transmembrane</keyword>
<dbReference type="Gene3D" id="1.20.1740.10">
    <property type="entry name" value="Amino acid/polyamine transporter I"/>
    <property type="match status" value="1"/>
</dbReference>
<dbReference type="PROSITE" id="PS00218">
    <property type="entry name" value="AMINO_ACID_PERMEASE_1"/>
    <property type="match status" value="1"/>
</dbReference>
<keyword evidence="4" id="KW-0029">Amino-acid transport</keyword>
<name>A0A0D6EK83_SPOSA</name>
<feature type="transmembrane region" description="Helical" evidence="7">
    <location>
        <begin position="197"/>
        <end position="217"/>
    </location>
</feature>
<dbReference type="Proteomes" id="UP000243876">
    <property type="component" value="Unassembled WGS sequence"/>
</dbReference>
<sequence>MSYIVDDAASKHDVEKGSTHAVALNTAQASTGDAALHRGLKGRHVQMISIGGVIGTGLFLGTANALRHGGPLGLLLGYMAIGSVCYSVMIALGEMVAHLPVPGGHITLARRFVSPAFSFAMGWNCESRIVLFLPTLSNPLFLLDWYNWTIVLPAELNAAAVLIGYWNKSVNPGVWIAVCLVVACAINFGGSRAYGEFWFAIIKVITIVGLIIVGIVIDCGGGPNGEYIGTKYWRDPGAMVQYLGLEGATGRFLGFWAVLIQASFSYIGTEIVAIAAGETQDPRKTLPRAIKNVYIRILLFYILGVFITGLLVPSNDPRLNLGSGTAASAPFVIAIQNAGIKALPSIINACLLTSAWSAASSDLYTSSRALYGLSINDQAPKILKKTNRWGLPYVCVLVGVAFSLLSFMSVGSTSAGTVFGCTSSPVLAAFESPSTNAPNLADFANMTSVCGLITWAGICLTAIRFNKGLKAQGIDRSMLPYRAPLQPYLSYYGLIFCCVILFFNGWEVFVKITKFDTSTFVTSYFPIWFFPVLMAFYLLWRRGDRGVDFKDMDFVSGSRDEQAFENPGDLDASDKSLGARVMAYVL</sequence>
<evidence type="ECO:0000256" key="6">
    <source>
        <dbReference type="ARBA" id="ARBA00023136"/>
    </source>
</evidence>
<dbReference type="Pfam" id="PF00324">
    <property type="entry name" value="AA_permease"/>
    <property type="match status" value="1"/>
</dbReference>
<evidence type="ECO:0000256" key="4">
    <source>
        <dbReference type="ARBA" id="ARBA00022970"/>
    </source>
</evidence>
<evidence type="ECO:0000313" key="9">
    <source>
        <dbReference type="EMBL" id="CEQ40045.1"/>
    </source>
</evidence>
<protein>
    <submittedName>
        <fullName evidence="9">SPOSA6832_01632-mRNA-1:cds</fullName>
    </submittedName>
</protein>
<dbReference type="InterPro" id="IPR004840">
    <property type="entry name" value="Amino_acid_permease_CS"/>
</dbReference>
<evidence type="ECO:0000313" key="10">
    <source>
        <dbReference type="Proteomes" id="UP000243876"/>
    </source>
</evidence>
<feature type="transmembrane region" description="Helical" evidence="7">
    <location>
        <begin position="485"/>
        <end position="503"/>
    </location>
</feature>
<dbReference type="OrthoDB" id="10062876at2759"/>
<feature type="transmembrane region" description="Helical" evidence="7">
    <location>
        <begin position="47"/>
        <end position="66"/>
    </location>
</feature>
<keyword evidence="5 7" id="KW-1133">Transmembrane helix</keyword>
<keyword evidence="6 7" id="KW-0472">Membrane</keyword>
<gene>
    <name evidence="9" type="primary">SPOSA6832_01632</name>
</gene>
<dbReference type="GO" id="GO:0015171">
    <property type="term" value="F:amino acid transmembrane transporter activity"/>
    <property type="evidence" value="ECO:0007669"/>
    <property type="project" value="TreeGrafter"/>
</dbReference>
<feature type="transmembrane region" description="Helical" evidence="7">
    <location>
        <begin position="72"/>
        <end position="92"/>
    </location>
</feature>
<feature type="transmembrane region" description="Helical" evidence="7">
    <location>
        <begin position="443"/>
        <end position="465"/>
    </location>
</feature>
<evidence type="ECO:0000256" key="3">
    <source>
        <dbReference type="ARBA" id="ARBA00022692"/>
    </source>
</evidence>
<dbReference type="EMBL" id="CENE01000005">
    <property type="protein sequence ID" value="CEQ40045.1"/>
    <property type="molecule type" value="Genomic_DNA"/>
</dbReference>
<evidence type="ECO:0000256" key="1">
    <source>
        <dbReference type="ARBA" id="ARBA00004141"/>
    </source>
</evidence>
<proteinExistence type="predicted"/>
<dbReference type="FunFam" id="1.20.1740.10:FF:000006">
    <property type="entry name" value="General amino acid permease"/>
    <property type="match status" value="1"/>
</dbReference>
<feature type="transmembrane region" description="Helical" evidence="7">
    <location>
        <begin position="173"/>
        <end position="191"/>
    </location>
</feature>
<comment type="subcellular location">
    <subcellularLocation>
        <location evidence="1">Membrane</location>
        <topology evidence="1">Multi-pass membrane protein</topology>
    </subcellularLocation>
</comment>
<keyword evidence="2" id="KW-0813">Transport</keyword>